<evidence type="ECO:0008006" key="4">
    <source>
        <dbReference type="Google" id="ProtNLM"/>
    </source>
</evidence>
<dbReference type="Pfam" id="PF02391">
    <property type="entry name" value="MoaE"/>
    <property type="match status" value="1"/>
</dbReference>
<dbReference type="GO" id="GO:0006777">
    <property type="term" value="P:Mo-molybdopterin cofactor biosynthetic process"/>
    <property type="evidence" value="ECO:0007669"/>
    <property type="project" value="InterPro"/>
</dbReference>
<dbReference type="InterPro" id="IPR003448">
    <property type="entry name" value="Mopterin_biosynth_MoaE"/>
</dbReference>
<dbReference type="CDD" id="cd00756">
    <property type="entry name" value="MoaE"/>
    <property type="match status" value="1"/>
</dbReference>
<dbReference type="Gene3D" id="3.90.1170.40">
    <property type="entry name" value="Molybdopterin biosynthesis MoaE subunit"/>
    <property type="match status" value="1"/>
</dbReference>
<organism evidence="2 3">
    <name type="scientific">Actinomyces gaoshouyii</name>
    <dbReference type="NCBI Taxonomy" id="1960083"/>
    <lineage>
        <taxon>Bacteria</taxon>
        <taxon>Bacillati</taxon>
        <taxon>Actinomycetota</taxon>
        <taxon>Actinomycetes</taxon>
        <taxon>Actinomycetales</taxon>
        <taxon>Actinomycetaceae</taxon>
        <taxon>Actinomyces</taxon>
    </lineage>
</organism>
<accession>A0A8H9HAD0</accession>
<feature type="region of interest" description="Disordered" evidence="1">
    <location>
        <begin position="1"/>
        <end position="21"/>
    </location>
</feature>
<dbReference type="OrthoDB" id="9794429at2"/>
<dbReference type="AlphaFoldDB" id="A0A8H9HAD0"/>
<gene>
    <name evidence="2" type="ORF">GCM10011612_06210</name>
</gene>
<reference evidence="2" key="2">
    <citation type="submission" date="2020-09" db="EMBL/GenBank/DDBJ databases">
        <authorList>
            <person name="Sun Q."/>
            <person name="Zhou Y."/>
        </authorList>
    </citation>
    <scope>NUCLEOTIDE SEQUENCE</scope>
    <source>
        <strain evidence="2">CGMCC 4.7372</strain>
    </source>
</reference>
<name>A0A8H9HAD0_9ACTO</name>
<dbReference type="InterPro" id="IPR036563">
    <property type="entry name" value="MoaE_sf"/>
</dbReference>
<reference evidence="2" key="1">
    <citation type="journal article" date="2014" name="Int. J. Syst. Evol. Microbiol.">
        <title>Complete genome sequence of Corynebacterium casei LMG S-19264T (=DSM 44701T), isolated from a smear-ripened cheese.</title>
        <authorList>
            <consortium name="US DOE Joint Genome Institute (JGI-PGF)"/>
            <person name="Walter F."/>
            <person name="Albersmeier A."/>
            <person name="Kalinowski J."/>
            <person name="Ruckert C."/>
        </authorList>
    </citation>
    <scope>NUCLEOTIDE SEQUENCE</scope>
    <source>
        <strain evidence="2">CGMCC 4.7372</strain>
    </source>
</reference>
<dbReference type="PANTHER" id="PTHR23404">
    <property type="entry name" value="MOLYBDOPTERIN SYNTHASE RELATED"/>
    <property type="match status" value="1"/>
</dbReference>
<dbReference type="Proteomes" id="UP000614239">
    <property type="component" value="Unassembled WGS sequence"/>
</dbReference>
<sequence>MAREADYGAAHEATGATGQGGARIVRAEMTEDPVSAAELARAVADRAAGAVVVFDGMVRDHDDGRSVESIAYCAHPSAGEVIERIAADIAARPGLRALAIAHRTGELAIGDTALGVAASADHRAEAFAAVSDAVEEVKRRLPVWKNQRFSDGTTEWSNCA</sequence>
<dbReference type="RefSeq" id="WP_080461964.1">
    <property type="nucleotide sequence ID" value="NZ_BMNJ01000002.1"/>
</dbReference>
<keyword evidence="3" id="KW-1185">Reference proteome</keyword>
<evidence type="ECO:0000313" key="3">
    <source>
        <dbReference type="Proteomes" id="UP000614239"/>
    </source>
</evidence>
<dbReference type="SUPFAM" id="SSF54690">
    <property type="entry name" value="Molybdopterin synthase subunit MoaE"/>
    <property type="match status" value="1"/>
</dbReference>
<comment type="caution">
    <text evidence="2">The sequence shown here is derived from an EMBL/GenBank/DDBJ whole genome shotgun (WGS) entry which is preliminary data.</text>
</comment>
<dbReference type="EMBL" id="BMNJ01000002">
    <property type="protein sequence ID" value="GGO96313.1"/>
    <property type="molecule type" value="Genomic_DNA"/>
</dbReference>
<evidence type="ECO:0000256" key="1">
    <source>
        <dbReference type="SAM" id="MobiDB-lite"/>
    </source>
</evidence>
<proteinExistence type="predicted"/>
<evidence type="ECO:0000313" key="2">
    <source>
        <dbReference type="EMBL" id="GGO96313.1"/>
    </source>
</evidence>
<protein>
    <recommendedName>
        <fullName evidence="4">Molybdenum cofactor biosynthesis protein MoaE</fullName>
    </recommendedName>
</protein>